<sequence length="82" mass="9752">MMAPTPLVPEFCLYRWRRAYTPRQEAQHRARIAFCQSCLWRLTPWERGFIGSIARLHGNLSIRQGDRLAALTDRLEWEPRRA</sequence>
<dbReference type="EMBL" id="FNHS01000025">
    <property type="protein sequence ID" value="SDO52070.1"/>
    <property type="molecule type" value="Genomic_DNA"/>
</dbReference>
<accession>A0A1H0K8L2</accession>
<evidence type="ECO:0000313" key="1">
    <source>
        <dbReference type="EMBL" id="SDO52070.1"/>
    </source>
</evidence>
<name>A0A1H0K8L2_9HYPH</name>
<evidence type="ECO:0000313" key="2">
    <source>
        <dbReference type="Proteomes" id="UP000198704"/>
    </source>
</evidence>
<organism evidence="1 2">
    <name type="scientific">Methylobacterium phyllostachyos</name>
    <dbReference type="NCBI Taxonomy" id="582672"/>
    <lineage>
        <taxon>Bacteria</taxon>
        <taxon>Pseudomonadati</taxon>
        <taxon>Pseudomonadota</taxon>
        <taxon>Alphaproteobacteria</taxon>
        <taxon>Hyphomicrobiales</taxon>
        <taxon>Methylobacteriaceae</taxon>
        <taxon>Methylobacterium</taxon>
    </lineage>
</organism>
<keyword evidence="2" id="KW-1185">Reference proteome</keyword>
<dbReference type="AlphaFoldDB" id="A0A1H0K8L2"/>
<dbReference type="STRING" id="582672.SAMN05216360_12537"/>
<gene>
    <name evidence="1" type="ORF">SAMN05216360_12537</name>
</gene>
<dbReference type="Proteomes" id="UP000198704">
    <property type="component" value="Unassembled WGS sequence"/>
</dbReference>
<reference evidence="2" key="1">
    <citation type="submission" date="2016-10" db="EMBL/GenBank/DDBJ databases">
        <authorList>
            <person name="Varghese N."/>
            <person name="Submissions S."/>
        </authorList>
    </citation>
    <scope>NUCLEOTIDE SEQUENCE [LARGE SCALE GENOMIC DNA]</scope>
    <source>
        <strain evidence="2">BL47</strain>
    </source>
</reference>
<proteinExistence type="predicted"/>
<protein>
    <submittedName>
        <fullName evidence="1">Uncharacterized protein</fullName>
    </submittedName>
</protein>